<dbReference type="Ensembl" id="ENSPLAT00000029984.1">
    <property type="protein sequence ID" value="ENSPLAP00000027991.1"/>
    <property type="gene ID" value="ENSPLAG00000017028.1"/>
</dbReference>
<protein>
    <submittedName>
        <fullName evidence="2">Uncharacterized protein</fullName>
    </submittedName>
</protein>
<reference evidence="2" key="1">
    <citation type="submission" date="2025-08" db="UniProtKB">
        <authorList>
            <consortium name="Ensembl"/>
        </authorList>
    </citation>
    <scope>IDENTIFICATION</scope>
</reference>
<dbReference type="Proteomes" id="UP000261500">
    <property type="component" value="Unplaced"/>
</dbReference>
<accession>A0A3B3VSJ2</accession>
<keyword evidence="3" id="KW-1185">Reference proteome</keyword>
<feature type="chain" id="PRO_5017405495" evidence="1">
    <location>
        <begin position="23"/>
        <end position="115"/>
    </location>
</feature>
<name>A0A3B3VSJ2_9TELE</name>
<keyword evidence="1" id="KW-0732">Signal</keyword>
<reference evidence="2" key="2">
    <citation type="submission" date="2025-09" db="UniProtKB">
        <authorList>
            <consortium name="Ensembl"/>
        </authorList>
    </citation>
    <scope>IDENTIFICATION</scope>
</reference>
<sequence length="115" mass="12828">MRQSSYFSWDLVLLSFLNYHLSETMTTNAFRPKSCMNPASVLLNSRDTGSHVIAPLDDIIAEDLGQRGRRGKKLPCWTDTITAGLCNALVVPPPAAVPGPDRQREHLNVSRTWMC</sequence>
<proteinExistence type="predicted"/>
<evidence type="ECO:0000256" key="1">
    <source>
        <dbReference type="SAM" id="SignalP"/>
    </source>
</evidence>
<feature type="signal peptide" evidence="1">
    <location>
        <begin position="1"/>
        <end position="22"/>
    </location>
</feature>
<organism evidence="2 3">
    <name type="scientific">Poecilia latipinna</name>
    <name type="common">sailfin molly</name>
    <dbReference type="NCBI Taxonomy" id="48699"/>
    <lineage>
        <taxon>Eukaryota</taxon>
        <taxon>Metazoa</taxon>
        <taxon>Chordata</taxon>
        <taxon>Craniata</taxon>
        <taxon>Vertebrata</taxon>
        <taxon>Euteleostomi</taxon>
        <taxon>Actinopterygii</taxon>
        <taxon>Neopterygii</taxon>
        <taxon>Teleostei</taxon>
        <taxon>Neoteleostei</taxon>
        <taxon>Acanthomorphata</taxon>
        <taxon>Ovalentaria</taxon>
        <taxon>Atherinomorphae</taxon>
        <taxon>Cyprinodontiformes</taxon>
        <taxon>Poeciliidae</taxon>
        <taxon>Poeciliinae</taxon>
        <taxon>Poecilia</taxon>
    </lineage>
</organism>
<dbReference type="AlphaFoldDB" id="A0A3B3VSJ2"/>
<evidence type="ECO:0000313" key="3">
    <source>
        <dbReference type="Proteomes" id="UP000261500"/>
    </source>
</evidence>
<evidence type="ECO:0000313" key="2">
    <source>
        <dbReference type="Ensembl" id="ENSPLAP00000027991.1"/>
    </source>
</evidence>